<feature type="region of interest" description="Disordered" evidence="1">
    <location>
        <begin position="1"/>
        <end position="29"/>
    </location>
</feature>
<comment type="caution">
    <text evidence="2">The sequence shown here is derived from an EMBL/GenBank/DDBJ whole genome shotgun (WGS) entry which is preliminary data.</text>
</comment>
<sequence length="68" mass="7927">MRNRTKTTDQLPRVDLELGEEVHKDGRPKKTGTTLLIKQIYQPNIETNPDQDKIFSVNNRQAEFFKSP</sequence>
<proteinExistence type="predicted"/>
<evidence type="ECO:0000313" key="2">
    <source>
        <dbReference type="EMBL" id="KAA6328457.1"/>
    </source>
</evidence>
<feature type="non-terminal residue" evidence="2">
    <location>
        <position position="68"/>
    </location>
</feature>
<name>A0A5J4R2Q5_9EUKA</name>
<dbReference type="AlphaFoldDB" id="A0A5J4R2Q5"/>
<dbReference type="Proteomes" id="UP000324800">
    <property type="component" value="Unassembled WGS sequence"/>
</dbReference>
<feature type="compositionally biased region" description="Basic and acidic residues" evidence="1">
    <location>
        <begin position="12"/>
        <end position="25"/>
    </location>
</feature>
<dbReference type="EMBL" id="SNRW01043318">
    <property type="protein sequence ID" value="KAA6328457.1"/>
    <property type="molecule type" value="Genomic_DNA"/>
</dbReference>
<accession>A0A5J4R2Q5</accession>
<evidence type="ECO:0000256" key="1">
    <source>
        <dbReference type="SAM" id="MobiDB-lite"/>
    </source>
</evidence>
<reference evidence="2 3" key="1">
    <citation type="submission" date="2019-03" db="EMBL/GenBank/DDBJ databases">
        <title>Single cell metagenomics reveals metabolic interactions within the superorganism composed of flagellate Streblomastix strix and complex community of Bacteroidetes bacteria on its surface.</title>
        <authorList>
            <person name="Treitli S.C."/>
            <person name="Kolisko M."/>
            <person name="Husnik F."/>
            <person name="Keeling P."/>
            <person name="Hampl V."/>
        </authorList>
    </citation>
    <scope>NUCLEOTIDE SEQUENCE [LARGE SCALE GENOMIC DNA]</scope>
    <source>
        <strain evidence="2">ST1C</strain>
    </source>
</reference>
<evidence type="ECO:0000313" key="3">
    <source>
        <dbReference type="Proteomes" id="UP000324800"/>
    </source>
</evidence>
<organism evidence="2 3">
    <name type="scientific">Streblomastix strix</name>
    <dbReference type="NCBI Taxonomy" id="222440"/>
    <lineage>
        <taxon>Eukaryota</taxon>
        <taxon>Metamonada</taxon>
        <taxon>Preaxostyla</taxon>
        <taxon>Oxymonadida</taxon>
        <taxon>Streblomastigidae</taxon>
        <taxon>Streblomastix</taxon>
    </lineage>
</organism>
<protein>
    <submittedName>
        <fullName evidence="2">Uncharacterized protein</fullName>
    </submittedName>
</protein>
<gene>
    <name evidence="2" type="ORF">EZS28_053713</name>
</gene>